<evidence type="ECO:0000256" key="17">
    <source>
        <dbReference type="SAM" id="Phobius"/>
    </source>
</evidence>
<dbReference type="SMART" id="SM00831">
    <property type="entry name" value="Cation_ATPase_N"/>
    <property type="match status" value="1"/>
</dbReference>
<comment type="caution">
    <text evidence="19">The sequence shown here is derived from an EMBL/GenBank/DDBJ whole genome shotgun (WGS) entry which is preliminary data.</text>
</comment>
<dbReference type="InterPro" id="IPR059000">
    <property type="entry name" value="ATPase_P-type_domA"/>
</dbReference>
<keyword evidence="7" id="KW-0109">Calcium transport</keyword>
<dbReference type="Gene3D" id="1.20.1110.10">
    <property type="entry name" value="Calcium-transporting ATPase, transmembrane domain"/>
    <property type="match status" value="1"/>
</dbReference>
<evidence type="ECO:0000256" key="7">
    <source>
        <dbReference type="ARBA" id="ARBA00022568"/>
    </source>
</evidence>
<dbReference type="Pfam" id="PF00689">
    <property type="entry name" value="Cation_ATPase_C"/>
    <property type="match status" value="1"/>
</dbReference>
<dbReference type="InterPro" id="IPR023299">
    <property type="entry name" value="ATPase_P-typ_cyto_dom_N"/>
</dbReference>
<dbReference type="Pfam" id="PF00122">
    <property type="entry name" value="E1-E2_ATPase"/>
    <property type="match status" value="1"/>
</dbReference>
<keyword evidence="4" id="KW-0813">Transport</keyword>
<feature type="transmembrane region" description="Helical" evidence="17">
    <location>
        <begin position="90"/>
        <end position="106"/>
    </location>
</feature>
<dbReference type="Proteomes" id="UP000006190">
    <property type="component" value="Unassembled WGS sequence"/>
</dbReference>
<gene>
    <name evidence="19" type="ORF">HMPREF9708_00958</name>
</gene>
<dbReference type="InterPro" id="IPR008250">
    <property type="entry name" value="ATPase_P-typ_transduc_dom_A_sf"/>
</dbReference>
<keyword evidence="10" id="KW-0547">Nucleotide-binding</keyword>
<dbReference type="Gene3D" id="3.40.1110.10">
    <property type="entry name" value="Calcium-transporting ATPase, cytoplasmic domain N"/>
    <property type="match status" value="1"/>
</dbReference>
<dbReference type="PROSITE" id="PS00154">
    <property type="entry name" value="ATPASE_E1_E2"/>
    <property type="match status" value="1"/>
</dbReference>
<evidence type="ECO:0000256" key="3">
    <source>
        <dbReference type="ARBA" id="ARBA00012790"/>
    </source>
</evidence>
<dbReference type="PRINTS" id="PR00119">
    <property type="entry name" value="CATATPASE"/>
</dbReference>
<keyword evidence="11" id="KW-0067">ATP-binding</keyword>
<dbReference type="SFLD" id="SFLDS00003">
    <property type="entry name" value="Haloacid_Dehalogenase"/>
    <property type="match status" value="1"/>
</dbReference>
<dbReference type="SUPFAM" id="SSF81665">
    <property type="entry name" value="Calcium ATPase, transmembrane domain M"/>
    <property type="match status" value="1"/>
</dbReference>
<evidence type="ECO:0000256" key="2">
    <source>
        <dbReference type="ARBA" id="ARBA00005675"/>
    </source>
</evidence>
<evidence type="ECO:0000256" key="13">
    <source>
        <dbReference type="ARBA" id="ARBA00022989"/>
    </source>
</evidence>
<keyword evidence="14" id="KW-0406">Ion transport</keyword>
<dbReference type="InterPro" id="IPR001757">
    <property type="entry name" value="P_typ_ATPase"/>
</dbReference>
<proteinExistence type="inferred from homology"/>
<feature type="domain" description="Cation-transporting P-type ATPase N-terminal" evidence="18">
    <location>
        <begin position="7"/>
        <end position="81"/>
    </location>
</feature>
<dbReference type="Gene3D" id="3.40.50.1000">
    <property type="entry name" value="HAD superfamily/HAD-like"/>
    <property type="match status" value="1"/>
</dbReference>
<keyword evidence="5" id="KW-1003">Cell membrane</keyword>
<feature type="transmembrane region" description="Helical" evidence="17">
    <location>
        <begin position="799"/>
        <end position="816"/>
    </location>
</feature>
<dbReference type="NCBIfam" id="TIGR01494">
    <property type="entry name" value="ATPase_P-type"/>
    <property type="match status" value="3"/>
</dbReference>
<dbReference type="eggNOG" id="COG0474">
    <property type="taxonomic scope" value="Bacteria"/>
</dbReference>
<dbReference type="Pfam" id="PF00690">
    <property type="entry name" value="Cation_ATPase_N"/>
    <property type="match status" value="1"/>
</dbReference>
<feature type="transmembrane region" description="Helical" evidence="17">
    <location>
        <begin position="714"/>
        <end position="733"/>
    </location>
</feature>
<dbReference type="GO" id="GO:0036376">
    <property type="term" value="P:sodium ion export across plasma membrane"/>
    <property type="evidence" value="ECO:0007669"/>
    <property type="project" value="TreeGrafter"/>
</dbReference>
<dbReference type="InterPro" id="IPR004014">
    <property type="entry name" value="ATPase_P-typ_cation-transptr_N"/>
</dbReference>
<feature type="transmembrane region" description="Helical" evidence="17">
    <location>
        <begin position="753"/>
        <end position="779"/>
    </location>
</feature>
<dbReference type="GO" id="GO:1990573">
    <property type="term" value="P:potassium ion import across plasma membrane"/>
    <property type="evidence" value="ECO:0007669"/>
    <property type="project" value="TreeGrafter"/>
</dbReference>
<feature type="transmembrane region" description="Helical" evidence="17">
    <location>
        <begin position="868"/>
        <end position="889"/>
    </location>
</feature>
<comment type="subcellular location">
    <subcellularLocation>
        <location evidence="1">Cell membrane</location>
        <topology evidence="1">Multi-pass membrane protein</topology>
    </subcellularLocation>
</comment>
<keyword evidence="6" id="KW-0597">Phosphoprotein</keyword>
<evidence type="ECO:0000256" key="5">
    <source>
        <dbReference type="ARBA" id="ARBA00022475"/>
    </source>
</evidence>
<comment type="similarity">
    <text evidence="2">Belongs to the cation transport ATPase (P-type) (TC 3.A.3) family. Type IIA subfamily.</text>
</comment>
<keyword evidence="15 17" id="KW-0472">Membrane</keyword>
<evidence type="ECO:0000256" key="10">
    <source>
        <dbReference type="ARBA" id="ARBA00022741"/>
    </source>
</evidence>
<dbReference type="InterPro" id="IPR023214">
    <property type="entry name" value="HAD_sf"/>
</dbReference>
<dbReference type="PANTHER" id="PTHR43294">
    <property type="entry name" value="SODIUM/POTASSIUM-TRANSPORTING ATPASE SUBUNIT ALPHA"/>
    <property type="match status" value="1"/>
</dbReference>
<evidence type="ECO:0000313" key="19">
    <source>
        <dbReference type="EMBL" id="EHR37051.1"/>
    </source>
</evidence>
<feature type="transmembrane region" description="Helical" evidence="17">
    <location>
        <begin position="836"/>
        <end position="856"/>
    </location>
</feature>
<evidence type="ECO:0000256" key="1">
    <source>
        <dbReference type="ARBA" id="ARBA00004651"/>
    </source>
</evidence>
<protein>
    <recommendedName>
        <fullName evidence="3">P-type Ca(2+) transporter</fullName>
        <ecNumber evidence="3">7.2.2.10</ecNumber>
    </recommendedName>
</protein>
<dbReference type="PANTHER" id="PTHR43294:SF21">
    <property type="entry name" value="CATION TRANSPORTING ATPASE"/>
    <property type="match status" value="1"/>
</dbReference>
<dbReference type="RefSeq" id="WP_006309093.1">
    <property type="nucleotide sequence ID" value="NZ_JH601133.1"/>
</dbReference>
<dbReference type="EC" id="7.2.2.10" evidence="3"/>
<dbReference type="STRING" id="883113.HMPREF9708_00958"/>
<keyword evidence="9" id="KW-0479">Metal-binding</keyword>
<evidence type="ECO:0000256" key="4">
    <source>
        <dbReference type="ARBA" id="ARBA00022448"/>
    </source>
</evidence>
<dbReference type="SFLD" id="SFLDF00027">
    <property type="entry name" value="p-type_atpase"/>
    <property type="match status" value="1"/>
</dbReference>
<evidence type="ECO:0000259" key="18">
    <source>
        <dbReference type="SMART" id="SM00831"/>
    </source>
</evidence>
<evidence type="ECO:0000256" key="14">
    <source>
        <dbReference type="ARBA" id="ARBA00023065"/>
    </source>
</evidence>
<feature type="transmembrane region" description="Helical" evidence="17">
    <location>
        <begin position="282"/>
        <end position="307"/>
    </location>
</feature>
<dbReference type="GO" id="GO:0016887">
    <property type="term" value="F:ATP hydrolysis activity"/>
    <property type="evidence" value="ECO:0007669"/>
    <property type="project" value="InterPro"/>
</dbReference>
<organism evidence="19 20">
    <name type="scientific">Facklamia languida CCUG 37842</name>
    <dbReference type="NCBI Taxonomy" id="883113"/>
    <lineage>
        <taxon>Bacteria</taxon>
        <taxon>Bacillati</taxon>
        <taxon>Bacillota</taxon>
        <taxon>Bacilli</taxon>
        <taxon>Lactobacillales</taxon>
        <taxon>Aerococcaceae</taxon>
        <taxon>Facklamia</taxon>
    </lineage>
</organism>
<sequence length="900" mass="98202">MSNKDWLVHAASESQVIDKLQTDPKRGLSKEEAKNRLKKYGENAIKEEEHRSLLQKFIDQFKDFMIIVLLVAALVSAFVGFSNGEGPGDAIIILIVVILNAILGVVQESKAEDAIDALKNMSSPEAMVIRDGQALKVNSTELVPGDLVVLEAGDIVPADVRLIEANTLKIEEAALTGESVPVDKHADATVAEDAGIGDRSNMGFASTNVTYGRAHGIVTQTAMDTEVGHIAAMLSTTDKQLTPLQRDQEHLGKTLTYLIIGIAVLTFLVGVFLRGFSPIQMLLVSISLAVAAIPEGLPAITTIILSLGTQTMAARKALVRTLPAVETLGSTQIICSDKTGTLTLNEMTIEKVYYDGQVHDAGDNLDIQGNFIRSFTFPNDSKVAEDGQVLGDPTETAMIKYALDHQMDLQDQLDQYPRVEEVPFDSDRKLMSTIHQFGDQYLVYVKGAPDQLVERATQIVKDGQVRPIQEADVDQILATNTDLARNALRVLAGAYKVIDQLPETIDSDHVEQDLIFTGLVAMIDPERQQAKSSIETARQAGIRTVMITGDHAMTAQAIAERLTILDPNEANNEAHVLTGAQLNEITDEELIDQVQNYSVYARVSPEHKVRIIKAWQANDAVVSMTGDGVNDAPSLKQASIGVGMGITGTEVSKGASDMVLADDNFETIVVAVEEGRKVFSNIQKAVQYLLSANLGEVLTLFIATLLGWSILEPIHILWINLVTDVFPAIALGLEKAEKGVMNQPPRTSKDTFLSFGVAPSIIYQGIFEAALTLFVYWFAAEGPLTTNLVGEERHLLAETMAFITLGNIQLFHAYNVKSVFRSLFSRNPFDNKWLNIAFLVSGILLLGVVLIPGINQVFDVHPMNGNEWLIVMVASFSIVILVEIVKYILRKTGFAARYEG</sequence>
<feature type="transmembrane region" description="Helical" evidence="17">
    <location>
        <begin position="686"/>
        <end position="708"/>
    </location>
</feature>
<evidence type="ECO:0000256" key="12">
    <source>
        <dbReference type="ARBA" id="ARBA00022967"/>
    </source>
</evidence>
<dbReference type="InterPro" id="IPR050510">
    <property type="entry name" value="Cation_transp_ATPase_P-type"/>
</dbReference>
<evidence type="ECO:0000256" key="9">
    <source>
        <dbReference type="ARBA" id="ARBA00022723"/>
    </source>
</evidence>
<evidence type="ECO:0000256" key="16">
    <source>
        <dbReference type="ARBA" id="ARBA00048694"/>
    </source>
</evidence>
<dbReference type="GO" id="GO:1902600">
    <property type="term" value="P:proton transmembrane transport"/>
    <property type="evidence" value="ECO:0007669"/>
    <property type="project" value="TreeGrafter"/>
</dbReference>
<dbReference type="Pfam" id="PF13246">
    <property type="entry name" value="Cation_ATPase"/>
    <property type="match status" value="1"/>
</dbReference>
<keyword evidence="8 17" id="KW-0812">Transmembrane</keyword>
<dbReference type="GO" id="GO:0005524">
    <property type="term" value="F:ATP binding"/>
    <property type="evidence" value="ECO:0007669"/>
    <property type="project" value="UniProtKB-KW"/>
</dbReference>
<evidence type="ECO:0000256" key="6">
    <source>
        <dbReference type="ARBA" id="ARBA00022553"/>
    </source>
</evidence>
<dbReference type="GO" id="GO:0030007">
    <property type="term" value="P:intracellular potassium ion homeostasis"/>
    <property type="evidence" value="ECO:0007669"/>
    <property type="project" value="TreeGrafter"/>
</dbReference>
<evidence type="ECO:0000256" key="15">
    <source>
        <dbReference type="ARBA" id="ARBA00023136"/>
    </source>
</evidence>
<evidence type="ECO:0000256" key="11">
    <source>
        <dbReference type="ARBA" id="ARBA00022840"/>
    </source>
</evidence>
<dbReference type="FunFam" id="3.40.50.1000:FF:000083">
    <property type="entry name" value="Sodium/potassium-transporting ATPase subunit alpha"/>
    <property type="match status" value="1"/>
</dbReference>
<feature type="transmembrane region" description="Helical" evidence="17">
    <location>
        <begin position="64"/>
        <end position="84"/>
    </location>
</feature>
<dbReference type="SFLD" id="SFLDG00002">
    <property type="entry name" value="C1.7:_P-type_atpase_like"/>
    <property type="match status" value="1"/>
</dbReference>
<comment type="catalytic activity">
    <reaction evidence="16">
        <text>Ca(2+)(in) + ATP + H2O = Ca(2+)(out) + ADP + phosphate + H(+)</text>
        <dbReference type="Rhea" id="RHEA:18105"/>
        <dbReference type="ChEBI" id="CHEBI:15377"/>
        <dbReference type="ChEBI" id="CHEBI:15378"/>
        <dbReference type="ChEBI" id="CHEBI:29108"/>
        <dbReference type="ChEBI" id="CHEBI:30616"/>
        <dbReference type="ChEBI" id="CHEBI:43474"/>
        <dbReference type="ChEBI" id="CHEBI:456216"/>
        <dbReference type="EC" id="7.2.2.10"/>
    </reaction>
</comment>
<dbReference type="OrthoDB" id="9760364at2"/>
<name>H3NJB9_9LACT</name>
<dbReference type="FunFam" id="2.70.150.10:FF:000016">
    <property type="entry name" value="Calcium-transporting P-type ATPase putative"/>
    <property type="match status" value="1"/>
</dbReference>
<dbReference type="GO" id="GO:0046872">
    <property type="term" value="F:metal ion binding"/>
    <property type="evidence" value="ECO:0007669"/>
    <property type="project" value="UniProtKB-KW"/>
</dbReference>
<dbReference type="InterPro" id="IPR018303">
    <property type="entry name" value="ATPase_P-typ_P_site"/>
</dbReference>
<dbReference type="SUPFAM" id="SSF56784">
    <property type="entry name" value="HAD-like"/>
    <property type="match status" value="1"/>
</dbReference>
<dbReference type="EMBL" id="AGEG01000011">
    <property type="protein sequence ID" value="EHR37051.1"/>
    <property type="molecule type" value="Genomic_DNA"/>
</dbReference>
<evidence type="ECO:0000256" key="8">
    <source>
        <dbReference type="ARBA" id="ARBA00022692"/>
    </source>
</evidence>
<dbReference type="Gene3D" id="2.70.150.10">
    <property type="entry name" value="Calcium-transporting ATPase, cytoplasmic transduction domain A"/>
    <property type="match status" value="1"/>
</dbReference>
<keyword evidence="13 17" id="KW-1133">Transmembrane helix</keyword>
<feature type="transmembrane region" description="Helical" evidence="17">
    <location>
        <begin position="255"/>
        <end position="276"/>
    </location>
</feature>
<reference evidence="19 20" key="1">
    <citation type="submission" date="2012-01" db="EMBL/GenBank/DDBJ databases">
        <title>The Genome Sequence of Facklamia languida CCUG 37842.</title>
        <authorList>
            <consortium name="The Broad Institute Genome Sequencing Platform"/>
            <person name="Earl A."/>
            <person name="Ward D."/>
            <person name="Feldgarden M."/>
            <person name="Gevers D."/>
            <person name="Huys G."/>
            <person name="Young S.K."/>
            <person name="Zeng Q."/>
            <person name="Gargeya S."/>
            <person name="Fitzgerald M."/>
            <person name="Haas B."/>
            <person name="Abouelleil A."/>
            <person name="Alvarado L."/>
            <person name="Arachchi H.M."/>
            <person name="Berlin A."/>
            <person name="Chapman S.B."/>
            <person name="Gearin G."/>
            <person name="Goldberg J."/>
            <person name="Griggs A."/>
            <person name="Gujja S."/>
            <person name="Hansen M."/>
            <person name="Heiman D."/>
            <person name="Howarth C."/>
            <person name="Larimer J."/>
            <person name="Lui A."/>
            <person name="MacDonald P.J.P."/>
            <person name="McCowen C."/>
            <person name="Montmayeur A."/>
            <person name="Murphy C."/>
            <person name="Neiman D."/>
            <person name="Pearson M."/>
            <person name="Priest M."/>
            <person name="Roberts A."/>
            <person name="Saif S."/>
            <person name="Shea T."/>
            <person name="Sisk P."/>
            <person name="Stolte C."/>
            <person name="Sykes S."/>
            <person name="Wortman J."/>
            <person name="Nusbaum C."/>
            <person name="Birren B."/>
        </authorList>
    </citation>
    <scope>NUCLEOTIDE SEQUENCE [LARGE SCALE GENOMIC DNA]</scope>
    <source>
        <strain evidence="19 20">CCUG 37842</strain>
    </source>
</reference>
<dbReference type="InterPro" id="IPR036412">
    <property type="entry name" value="HAD-like_sf"/>
</dbReference>
<dbReference type="HOGENOM" id="CLU_002360_3_3_9"/>
<accession>H3NJB9</accession>
<dbReference type="SUPFAM" id="SSF81660">
    <property type="entry name" value="Metal cation-transporting ATPase, ATP-binding domain N"/>
    <property type="match status" value="1"/>
</dbReference>
<dbReference type="GO" id="GO:0005391">
    <property type="term" value="F:P-type sodium:potassium-exchanging transporter activity"/>
    <property type="evidence" value="ECO:0007669"/>
    <property type="project" value="TreeGrafter"/>
</dbReference>
<keyword evidence="12" id="KW-1278">Translocase</keyword>
<dbReference type="SUPFAM" id="SSF81653">
    <property type="entry name" value="Calcium ATPase, transduction domain A"/>
    <property type="match status" value="1"/>
</dbReference>
<dbReference type="GO" id="GO:0006883">
    <property type="term" value="P:intracellular sodium ion homeostasis"/>
    <property type="evidence" value="ECO:0007669"/>
    <property type="project" value="TreeGrafter"/>
</dbReference>
<dbReference type="GO" id="GO:0005886">
    <property type="term" value="C:plasma membrane"/>
    <property type="evidence" value="ECO:0007669"/>
    <property type="project" value="UniProtKB-SubCell"/>
</dbReference>
<keyword evidence="20" id="KW-1185">Reference proteome</keyword>
<dbReference type="FunFam" id="3.40.1110.10:FF:000053">
    <property type="entry name" value="Cation-transporting ATPase, E1-E2 family"/>
    <property type="match status" value="1"/>
</dbReference>
<dbReference type="InterPro" id="IPR006068">
    <property type="entry name" value="ATPase_P-typ_cation-transptr_C"/>
</dbReference>
<dbReference type="InterPro" id="IPR023298">
    <property type="entry name" value="ATPase_P-typ_TM_dom_sf"/>
</dbReference>
<evidence type="ECO:0000313" key="20">
    <source>
        <dbReference type="Proteomes" id="UP000006190"/>
    </source>
</evidence>
<dbReference type="PATRIC" id="fig|883113.3.peg.954"/>
<dbReference type="GO" id="GO:0005388">
    <property type="term" value="F:P-type calcium transporter activity"/>
    <property type="evidence" value="ECO:0007669"/>
    <property type="project" value="UniProtKB-EC"/>
</dbReference>
<dbReference type="InterPro" id="IPR044492">
    <property type="entry name" value="P_typ_ATPase_HD_dom"/>
</dbReference>
<keyword evidence="7" id="KW-0106">Calcium</keyword>
<dbReference type="AlphaFoldDB" id="H3NJB9"/>